<keyword evidence="3" id="KW-1185">Reference proteome</keyword>
<sequence>MLGRLFAKPPVGVWVIKQVDSDLLHLCGQGTLASRQRRRGLKKALAHRQYRGGVRMGHSGIVLNARLFAALVPLDDLELLPDGGARWQGRTWRVAEVPQRCWAFEGRLVAQPGLGGRLMSVEDVSAIARRVNRSSLSPPGRVEFRPANALEDPLRPARPREDRPTPSSARESQRDDELS</sequence>
<name>A0A839V1E1_9GAMM</name>
<organism evidence="2 3">
    <name type="scientific">Halomonas cerina</name>
    <dbReference type="NCBI Taxonomy" id="447424"/>
    <lineage>
        <taxon>Bacteria</taxon>
        <taxon>Pseudomonadati</taxon>
        <taxon>Pseudomonadota</taxon>
        <taxon>Gammaproteobacteria</taxon>
        <taxon>Oceanospirillales</taxon>
        <taxon>Halomonadaceae</taxon>
        <taxon>Halomonas</taxon>
    </lineage>
</organism>
<reference evidence="2 3" key="1">
    <citation type="submission" date="2020-08" db="EMBL/GenBank/DDBJ databases">
        <title>Genomic Encyclopedia of Type Strains, Phase III (KMG-III): the genomes of soil and plant-associated and newly described type strains.</title>
        <authorList>
            <person name="Whitman W."/>
        </authorList>
    </citation>
    <scope>NUCLEOTIDE SEQUENCE [LARGE SCALE GENOMIC DNA]</scope>
    <source>
        <strain evidence="2 3">CECT 7282</strain>
    </source>
</reference>
<evidence type="ECO:0000256" key="1">
    <source>
        <dbReference type="SAM" id="MobiDB-lite"/>
    </source>
</evidence>
<evidence type="ECO:0000313" key="3">
    <source>
        <dbReference type="Proteomes" id="UP000547614"/>
    </source>
</evidence>
<dbReference type="AlphaFoldDB" id="A0A839V1E1"/>
<evidence type="ECO:0000313" key="2">
    <source>
        <dbReference type="EMBL" id="MBB3189011.1"/>
    </source>
</evidence>
<accession>A0A839V1E1</accession>
<comment type="caution">
    <text evidence="2">The sequence shown here is derived from an EMBL/GenBank/DDBJ whole genome shotgun (WGS) entry which is preliminary data.</text>
</comment>
<gene>
    <name evidence="2" type="ORF">FHR94_000229</name>
</gene>
<dbReference type="RefSeq" id="WP_183323685.1">
    <property type="nucleotide sequence ID" value="NZ_JACHXP010000001.1"/>
</dbReference>
<dbReference type="Proteomes" id="UP000547614">
    <property type="component" value="Unassembled WGS sequence"/>
</dbReference>
<dbReference type="EMBL" id="JACHXP010000001">
    <property type="protein sequence ID" value="MBB3189011.1"/>
    <property type="molecule type" value="Genomic_DNA"/>
</dbReference>
<feature type="region of interest" description="Disordered" evidence="1">
    <location>
        <begin position="135"/>
        <end position="179"/>
    </location>
</feature>
<proteinExistence type="predicted"/>
<protein>
    <submittedName>
        <fullName evidence="2">Uncharacterized protein</fullName>
    </submittedName>
</protein>
<feature type="compositionally biased region" description="Basic and acidic residues" evidence="1">
    <location>
        <begin position="152"/>
        <end position="164"/>
    </location>
</feature>